<sequence length="118" mass="13226">MMLRIMEPSPKCLEDVECAQETDLLYNLIKSVSYLEFKKKIRFEIKTLPSGQHSSRALHSALESSVSKTFGPTCGSRSKKACYGRIILSRFNVFSNVISDSSEVINKPRGRAPTVQLV</sequence>
<dbReference type="VEuPathDB" id="FungiDB:RhiirFUN_023263"/>
<dbReference type="AlphaFoldDB" id="U9T692"/>
<organism evidence="1">
    <name type="scientific">Rhizophagus irregularis (strain DAOM 181602 / DAOM 197198 / MUCL 43194)</name>
    <name type="common">Arbuscular mycorrhizal fungus</name>
    <name type="synonym">Glomus intraradices</name>
    <dbReference type="NCBI Taxonomy" id="747089"/>
    <lineage>
        <taxon>Eukaryota</taxon>
        <taxon>Fungi</taxon>
        <taxon>Fungi incertae sedis</taxon>
        <taxon>Mucoromycota</taxon>
        <taxon>Glomeromycotina</taxon>
        <taxon>Glomeromycetes</taxon>
        <taxon>Glomerales</taxon>
        <taxon>Glomeraceae</taxon>
        <taxon>Rhizophagus</taxon>
    </lineage>
</organism>
<reference evidence="1" key="1">
    <citation type="submission" date="2013-07" db="EMBL/GenBank/DDBJ databases">
        <title>The genome of an arbuscular mycorrhizal fungus provides insights into the evolution of the oldest plant symbiosis.</title>
        <authorList>
            <consortium name="DOE Joint Genome Institute"/>
            <person name="Tisserant E."/>
            <person name="Malbreil M."/>
            <person name="Kuo A."/>
            <person name="Kohler A."/>
            <person name="Symeonidi A."/>
            <person name="Balestrini R."/>
            <person name="Charron P."/>
            <person name="Duensing N."/>
            <person name="Frei-dit-Frey N."/>
            <person name="Gianinazzi-Pearson V."/>
            <person name="Gilbert B."/>
            <person name="Handa Y."/>
            <person name="Hijri M."/>
            <person name="Kaul R."/>
            <person name="Kawaguchi M."/>
            <person name="Krajinski F."/>
            <person name="Lammers P."/>
            <person name="Lapierre D."/>
            <person name="Masclaux F.G."/>
            <person name="Murat C."/>
            <person name="Morin E."/>
            <person name="Ndikumana S."/>
            <person name="Pagni M."/>
            <person name="Petitpierre D."/>
            <person name="Requena N."/>
            <person name="Rosikiewicz P."/>
            <person name="Riley R."/>
            <person name="Saito K."/>
            <person name="San Clemente H."/>
            <person name="Shapiro H."/>
            <person name="van Tuinen D."/>
            <person name="Becard G."/>
            <person name="Bonfante P."/>
            <person name="Paszkowski U."/>
            <person name="Shachar-Hill Y."/>
            <person name="Young J.P."/>
            <person name="Sanders I.R."/>
            <person name="Henrissat B."/>
            <person name="Rensing S.A."/>
            <person name="Grigoriev I.V."/>
            <person name="Corradi N."/>
            <person name="Roux C."/>
            <person name="Martin F."/>
        </authorList>
    </citation>
    <scope>NUCLEOTIDE SEQUENCE</scope>
    <source>
        <strain evidence="1">DAOM 197198</strain>
    </source>
</reference>
<proteinExistence type="predicted"/>
<protein>
    <submittedName>
        <fullName evidence="1">Uncharacterized protein</fullName>
    </submittedName>
</protein>
<name>U9T692_RHIID</name>
<gene>
    <name evidence="1" type="ORF">GLOINDRAFT_5367</name>
</gene>
<evidence type="ECO:0000313" key="1">
    <source>
        <dbReference type="EMBL" id="ESA03645.1"/>
    </source>
</evidence>
<accession>U9T692</accession>
<dbReference type="EMBL" id="KI294889">
    <property type="protein sequence ID" value="ESA03645.1"/>
    <property type="molecule type" value="Genomic_DNA"/>
</dbReference>
<dbReference type="HOGENOM" id="CLU_2074384_0_0_1"/>